<evidence type="ECO:0000256" key="1">
    <source>
        <dbReference type="ARBA" id="ARBA00022722"/>
    </source>
</evidence>
<accession>A0AAN6YDU1</accession>
<gene>
    <name evidence="4" type="ORF">QBC37DRAFT_479661</name>
</gene>
<protein>
    <submittedName>
        <fullName evidence="4">Uncharacterized protein</fullName>
    </submittedName>
</protein>
<name>A0AAN6YDU1_9PEZI</name>
<proteinExistence type="predicted"/>
<evidence type="ECO:0000256" key="2">
    <source>
        <dbReference type="ARBA" id="ARBA00022801"/>
    </source>
</evidence>
<dbReference type="InterPro" id="IPR016191">
    <property type="entry name" value="Ribonuclease/ribotoxin"/>
</dbReference>
<reference evidence="4" key="2">
    <citation type="submission" date="2023-05" db="EMBL/GenBank/DDBJ databases">
        <authorList>
            <consortium name="Lawrence Berkeley National Laboratory"/>
            <person name="Steindorff A."/>
            <person name="Hensen N."/>
            <person name="Bonometti L."/>
            <person name="Westerberg I."/>
            <person name="Brannstrom I.O."/>
            <person name="Guillou S."/>
            <person name="Cros-Aarteil S."/>
            <person name="Calhoun S."/>
            <person name="Haridas S."/>
            <person name="Kuo A."/>
            <person name="Mondo S."/>
            <person name="Pangilinan J."/>
            <person name="Riley R."/>
            <person name="Labutti K."/>
            <person name="Andreopoulos B."/>
            <person name="Lipzen A."/>
            <person name="Chen C."/>
            <person name="Yanf M."/>
            <person name="Daum C."/>
            <person name="Ng V."/>
            <person name="Clum A."/>
            <person name="Ohm R."/>
            <person name="Martin F."/>
            <person name="Silar P."/>
            <person name="Natvig D."/>
            <person name="Lalanne C."/>
            <person name="Gautier V."/>
            <person name="Ament-Velasquez S.L."/>
            <person name="Kruys A."/>
            <person name="Hutchinson M.I."/>
            <person name="Powell A.J."/>
            <person name="Barry K."/>
            <person name="Miller A.N."/>
            <person name="Grigoriev I.V."/>
            <person name="Debuchy R."/>
            <person name="Gladieux P."/>
            <person name="Thoren M.H."/>
            <person name="Johannesson H."/>
        </authorList>
    </citation>
    <scope>NUCLEOTIDE SEQUENCE</scope>
    <source>
        <strain evidence="4">PSN293</strain>
    </source>
</reference>
<organism evidence="4 5">
    <name type="scientific">Rhypophila decipiens</name>
    <dbReference type="NCBI Taxonomy" id="261697"/>
    <lineage>
        <taxon>Eukaryota</taxon>
        <taxon>Fungi</taxon>
        <taxon>Dikarya</taxon>
        <taxon>Ascomycota</taxon>
        <taxon>Pezizomycotina</taxon>
        <taxon>Sordariomycetes</taxon>
        <taxon>Sordariomycetidae</taxon>
        <taxon>Sordariales</taxon>
        <taxon>Naviculisporaceae</taxon>
        <taxon>Rhypophila</taxon>
    </lineage>
</organism>
<dbReference type="GO" id="GO:0016787">
    <property type="term" value="F:hydrolase activity"/>
    <property type="evidence" value="ECO:0007669"/>
    <property type="project" value="UniProtKB-KW"/>
</dbReference>
<keyword evidence="1" id="KW-0540">Nuclease</keyword>
<evidence type="ECO:0000313" key="4">
    <source>
        <dbReference type="EMBL" id="KAK4217458.1"/>
    </source>
</evidence>
<keyword evidence="2" id="KW-0378">Hydrolase</keyword>
<evidence type="ECO:0000313" key="5">
    <source>
        <dbReference type="Proteomes" id="UP001301769"/>
    </source>
</evidence>
<dbReference type="AlphaFoldDB" id="A0AAN6YDU1"/>
<evidence type="ECO:0000256" key="3">
    <source>
        <dbReference type="SAM" id="MobiDB-lite"/>
    </source>
</evidence>
<dbReference type="GO" id="GO:0004540">
    <property type="term" value="F:RNA nuclease activity"/>
    <property type="evidence" value="ECO:0007669"/>
    <property type="project" value="InterPro"/>
</dbReference>
<dbReference type="Proteomes" id="UP001301769">
    <property type="component" value="Unassembled WGS sequence"/>
</dbReference>
<keyword evidence="5" id="KW-1185">Reference proteome</keyword>
<dbReference type="GO" id="GO:0003723">
    <property type="term" value="F:RNA binding"/>
    <property type="evidence" value="ECO:0007669"/>
    <property type="project" value="InterPro"/>
</dbReference>
<feature type="region of interest" description="Disordered" evidence="3">
    <location>
        <begin position="1"/>
        <end position="20"/>
    </location>
</feature>
<dbReference type="SUPFAM" id="SSF53933">
    <property type="entry name" value="Microbial ribonucleases"/>
    <property type="match status" value="1"/>
</dbReference>
<dbReference type="Gene3D" id="3.10.450.30">
    <property type="entry name" value="Microbial ribonucleases"/>
    <property type="match status" value="1"/>
</dbReference>
<reference evidence="4" key="1">
    <citation type="journal article" date="2023" name="Mol. Phylogenet. Evol.">
        <title>Genome-scale phylogeny and comparative genomics of the fungal order Sordariales.</title>
        <authorList>
            <person name="Hensen N."/>
            <person name="Bonometti L."/>
            <person name="Westerberg I."/>
            <person name="Brannstrom I.O."/>
            <person name="Guillou S."/>
            <person name="Cros-Aarteil S."/>
            <person name="Calhoun S."/>
            <person name="Haridas S."/>
            <person name="Kuo A."/>
            <person name="Mondo S."/>
            <person name="Pangilinan J."/>
            <person name="Riley R."/>
            <person name="LaButti K."/>
            <person name="Andreopoulos B."/>
            <person name="Lipzen A."/>
            <person name="Chen C."/>
            <person name="Yan M."/>
            <person name="Daum C."/>
            <person name="Ng V."/>
            <person name="Clum A."/>
            <person name="Steindorff A."/>
            <person name="Ohm R.A."/>
            <person name="Martin F."/>
            <person name="Silar P."/>
            <person name="Natvig D.O."/>
            <person name="Lalanne C."/>
            <person name="Gautier V."/>
            <person name="Ament-Velasquez S.L."/>
            <person name="Kruys A."/>
            <person name="Hutchinson M.I."/>
            <person name="Powell A.J."/>
            <person name="Barry K."/>
            <person name="Miller A.N."/>
            <person name="Grigoriev I.V."/>
            <person name="Debuchy R."/>
            <person name="Gladieux P."/>
            <person name="Hiltunen Thoren M."/>
            <person name="Johannesson H."/>
        </authorList>
    </citation>
    <scope>NUCLEOTIDE SEQUENCE</scope>
    <source>
        <strain evidence="4">PSN293</strain>
    </source>
</reference>
<sequence>MDAFKTAQNESRTSTGSASLSTKVDSSLMIWAGEREMIRYEPERQNNMCQEVQETGWFSLTLVSRKQVVTEIEPYLTYFICPGKKRTDCEYCYNKENCRHRIPYKSSQLNAPKFLDDIGEWWSIESSIFDHQANIEREKIKVDTHKGYPKVFENYEKLVLGDLDGAKKLESYPLLSPEKWQRKQIPGAFRVLQGKIPKAGTNETQVIRKLIYHALDEPFYKPTPSYKPRFKRDFNMAIEITLGYCPETTVYSHTPDEETCTKILDSIKQTLDKVKKLEEQN</sequence>
<dbReference type="EMBL" id="MU858059">
    <property type="protein sequence ID" value="KAK4217458.1"/>
    <property type="molecule type" value="Genomic_DNA"/>
</dbReference>
<comment type="caution">
    <text evidence="4">The sequence shown here is derived from an EMBL/GenBank/DDBJ whole genome shotgun (WGS) entry which is preliminary data.</text>
</comment>